<dbReference type="Proteomes" id="UP000517753">
    <property type="component" value="Unassembled WGS sequence"/>
</dbReference>
<dbReference type="AlphaFoldDB" id="A0A7Y9FPY8"/>
<keyword evidence="1" id="KW-0732">Signal</keyword>
<gene>
    <name evidence="2" type="ORF">HD841_003091</name>
</gene>
<name>A0A7Y9FPY8_9SPHN</name>
<organism evidence="2 3">
    <name type="scientific">Sphingomonas melonis</name>
    <dbReference type="NCBI Taxonomy" id="152682"/>
    <lineage>
        <taxon>Bacteria</taxon>
        <taxon>Pseudomonadati</taxon>
        <taxon>Pseudomonadota</taxon>
        <taxon>Alphaproteobacteria</taxon>
        <taxon>Sphingomonadales</taxon>
        <taxon>Sphingomonadaceae</taxon>
        <taxon>Sphingomonas</taxon>
    </lineage>
</organism>
<evidence type="ECO:0000313" key="2">
    <source>
        <dbReference type="EMBL" id="NYD91284.1"/>
    </source>
</evidence>
<feature type="chain" id="PRO_5031057251" evidence="1">
    <location>
        <begin position="16"/>
        <end position="267"/>
    </location>
</feature>
<evidence type="ECO:0000256" key="1">
    <source>
        <dbReference type="SAM" id="SignalP"/>
    </source>
</evidence>
<reference evidence="2 3" key="1">
    <citation type="submission" date="2020-07" db="EMBL/GenBank/DDBJ databases">
        <authorList>
            <person name="Partida-Martinez L."/>
            <person name="Huntemann M."/>
            <person name="Clum A."/>
            <person name="Wang J."/>
            <person name="Palaniappan K."/>
            <person name="Ritter S."/>
            <person name="Chen I.-M."/>
            <person name="Stamatis D."/>
            <person name="Reddy T."/>
            <person name="O'Malley R."/>
            <person name="Daum C."/>
            <person name="Shapiro N."/>
            <person name="Ivanova N."/>
            <person name="Kyrpides N."/>
            <person name="Woyke T."/>
        </authorList>
    </citation>
    <scope>NUCLEOTIDE SEQUENCE [LARGE SCALE GENOMIC DNA]</scope>
    <source>
        <strain evidence="2 3">AS2.3</strain>
    </source>
</reference>
<evidence type="ECO:0000313" key="3">
    <source>
        <dbReference type="Proteomes" id="UP000517753"/>
    </source>
</evidence>
<proteinExistence type="predicted"/>
<keyword evidence="3" id="KW-1185">Reference proteome</keyword>
<protein>
    <submittedName>
        <fullName evidence="2">Uncharacterized protein</fullName>
    </submittedName>
</protein>
<reference evidence="2 3" key="2">
    <citation type="submission" date="2020-08" db="EMBL/GenBank/DDBJ databases">
        <title>The Agave Microbiome: Exploring the role of microbial communities in plant adaptations to desert environments.</title>
        <authorList>
            <person name="Partida-Martinez L.P."/>
        </authorList>
    </citation>
    <scope>NUCLEOTIDE SEQUENCE [LARGE SCALE GENOMIC DNA]</scope>
    <source>
        <strain evidence="2 3">AS2.3</strain>
    </source>
</reference>
<sequence length="267" mass="29545">MIAALAALLLQSAPAALPPLHHGFVEIHCPVGGERFSAPTTPVYSTMGRRPDEQPYSDVTFPLPMPECPGNGLTLFAHFTPAETAQLAKWIATPTYQAMRATESPFYRAYWLAKKIGRPDADAIELLLPAIWSAKQQDRDDPRRPHATRYQRVLVAAVVAASPAVSVDDRVWLQSQAANALREMGDFAAAERMRARAEQALPQTTRPPLAIYLQKLKAVIARRDRGDEPLDMIPDWKADSICRDHPPRDRFARDYCASPALAKINGS</sequence>
<comment type="caution">
    <text evidence="2">The sequence shown here is derived from an EMBL/GenBank/DDBJ whole genome shotgun (WGS) entry which is preliminary data.</text>
</comment>
<dbReference type="EMBL" id="JACCBY010000004">
    <property type="protein sequence ID" value="NYD91284.1"/>
    <property type="molecule type" value="Genomic_DNA"/>
</dbReference>
<accession>A0A7Y9FPY8</accession>
<dbReference type="RefSeq" id="WP_179509688.1">
    <property type="nucleotide sequence ID" value="NZ_JACCBY010000004.1"/>
</dbReference>
<feature type="signal peptide" evidence="1">
    <location>
        <begin position="1"/>
        <end position="15"/>
    </location>
</feature>